<dbReference type="EMBL" id="JASPKY010000917">
    <property type="protein sequence ID" value="KAK9680274.1"/>
    <property type="molecule type" value="Genomic_DNA"/>
</dbReference>
<protein>
    <recommendedName>
        <fullName evidence="3">DDE Tnp4 domain-containing protein</fullName>
    </recommendedName>
</protein>
<dbReference type="Proteomes" id="UP001458880">
    <property type="component" value="Unassembled WGS sequence"/>
</dbReference>
<dbReference type="EMBL" id="JASPKY010000917">
    <property type="protein sequence ID" value="KAK9680275.1"/>
    <property type="molecule type" value="Genomic_DNA"/>
</dbReference>
<name>A0AAW1HUL4_POPJA</name>
<comment type="caution">
    <text evidence="1">The sequence shown here is derived from an EMBL/GenBank/DDBJ whole genome shotgun (WGS) entry which is preliminary data.</text>
</comment>
<evidence type="ECO:0000313" key="1">
    <source>
        <dbReference type="EMBL" id="KAK9680275.1"/>
    </source>
</evidence>
<gene>
    <name evidence="1" type="ORF">QE152_g39215</name>
</gene>
<evidence type="ECO:0008006" key="3">
    <source>
        <dbReference type="Google" id="ProtNLM"/>
    </source>
</evidence>
<keyword evidence="2" id="KW-1185">Reference proteome</keyword>
<accession>A0AAW1HUL4</accession>
<dbReference type="AlphaFoldDB" id="A0AAW1HUL4"/>
<reference evidence="1" key="1">
    <citation type="submission" date="2023-05" db="EMBL/GenBank/DDBJ databases">
        <authorList>
            <person name="Nardi F."/>
            <person name="Carapelli A."/>
            <person name="Cucini C."/>
        </authorList>
    </citation>
    <scope>NUCLEOTIDE SEQUENCE</scope>
    <source>
        <strain evidence="1">DMR45628</strain>
        <tissue evidence="1">Testes</tissue>
    </source>
</reference>
<reference evidence="1 2" key="2">
    <citation type="journal article" date="2024" name="BMC Genomics">
        <title>De novo assembly and annotation of Popillia japonica's genome with initial clues to its potential as an invasive pest.</title>
        <authorList>
            <person name="Cucini C."/>
            <person name="Boschi S."/>
            <person name="Funari R."/>
            <person name="Cardaioli E."/>
            <person name="Iannotti N."/>
            <person name="Marturano G."/>
            <person name="Paoli F."/>
            <person name="Bruttini M."/>
            <person name="Carapelli A."/>
            <person name="Frati F."/>
            <person name="Nardi F."/>
        </authorList>
    </citation>
    <scope>NUCLEOTIDE SEQUENCE [LARGE SCALE GENOMIC DNA]</scope>
    <source>
        <strain evidence="1">DMR45628</strain>
    </source>
</reference>
<organism evidence="1 2">
    <name type="scientific">Popillia japonica</name>
    <name type="common">Japanese beetle</name>
    <dbReference type="NCBI Taxonomy" id="7064"/>
    <lineage>
        <taxon>Eukaryota</taxon>
        <taxon>Metazoa</taxon>
        <taxon>Ecdysozoa</taxon>
        <taxon>Arthropoda</taxon>
        <taxon>Hexapoda</taxon>
        <taxon>Insecta</taxon>
        <taxon>Pterygota</taxon>
        <taxon>Neoptera</taxon>
        <taxon>Endopterygota</taxon>
        <taxon>Coleoptera</taxon>
        <taxon>Polyphaga</taxon>
        <taxon>Scarabaeiformia</taxon>
        <taxon>Scarabaeidae</taxon>
        <taxon>Rutelinae</taxon>
        <taxon>Popillia</taxon>
    </lineage>
</organism>
<sequence>MLESWAIFFFFGGGGGGGVGSRKIPTTTDWKIIENGFRKQWNFPGCCGAINGKHVVIKAPPESGSLYYNYKETNSIVLMAVVKLI</sequence>
<evidence type="ECO:0000313" key="2">
    <source>
        <dbReference type="Proteomes" id="UP001458880"/>
    </source>
</evidence>
<proteinExistence type="predicted"/>